<evidence type="ECO:0000256" key="3">
    <source>
        <dbReference type="ARBA" id="ARBA00023163"/>
    </source>
</evidence>
<dbReference type="InterPro" id="IPR011991">
    <property type="entry name" value="ArsR-like_HTH"/>
</dbReference>
<dbReference type="PANTHER" id="PTHR33204">
    <property type="entry name" value="TRANSCRIPTIONAL REGULATOR, MARR FAMILY"/>
    <property type="match status" value="1"/>
</dbReference>
<organism evidence="5 6">
    <name type="scientific">Rhizobium leguminosarum bv. trifolii WSM2297</name>
    <dbReference type="NCBI Taxonomy" id="754762"/>
    <lineage>
        <taxon>Bacteria</taxon>
        <taxon>Pseudomonadati</taxon>
        <taxon>Pseudomonadota</taxon>
        <taxon>Alphaproteobacteria</taxon>
        <taxon>Hyphomicrobiales</taxon>
        <taxon>Rhizobiaceae</taxon>
        <taxon>Rhizobium/Agrobacterium group</taxon>
        <taxon>Rhizobium</taxon>
    </lineage>
</organism>
<keyword evidence="2" id="KW-0238">DNA-binding</keyword>
<protein>
    <submittedName>
        <fullName evidence="5">Putative transcriptional regulator</fullName>
    </submittedName>
</protein>
<dbReference type="EMBL" id="JH719395">
    <property type="protein sequence ID" value="EJC82396.1"/>
    <property type="molecule type" value="Genomic_DNA"/>
</dbReference>
<evidence type="ECO:0000313" key="5">
    <source>
        <dbReference type="EMBL" id="EJC82396.1"/>
    </source>
</evidence>
<dbReference type="GO" id="GO:0006355">
    <property type="term" value="P:regulation of DNA-templated transcription"/>
    <property type="evidence" value="ECO:0007669"/>
    <property type="project" value="UniProtKB-ARBA"/>
</dbReference>
<evidence type="ECO:0000313" key="6">
    <source>
        <dbReference type="Proteomes" id="UP000005732"/>
    </source>
</evidence>
<sequence>MKKKVTMTQIEAEPETLCPVARAETVVGDRWTVLILRELTMHSHRFEEIQAQTGATPQMIAARLKKLEADGLVERHAYSQRPLRHEYRLTEKGDAFYPVLLALRAWGETWCKSPQEGRAISYTHRLCGKPAGLGPVCESCSEPLRREDLIAEQNPAYRAERERRYEAFKANR</sequence>
<dbReference type="Proteomes" id="UP000005732">
    <property type="component" value="Unassembled WGS sequence"/>
</dbReference>
<dbReference type="PROSITE" id="PS51118">
    <property type="entry name" value="HTH_HXLR"/>
    <property type="match status" value="1"/>
</dbReference>
<dbReference type="GO" id="GO:0003677">
    <property type="term" value="F:DNA binding"/>
    <property type="evidence" value="ECO:0007669"/>
    <property type="project" value="UniProtKB-KW"/>
</dbReference>
<accession>J0W9G7</accession>
<dbReference type="OrthoDB" id="9782219at2"/>
<keyword evidence="1" id="KW-0805">Transcription regulation</keyword>
<name>J0W9G7_RHILT</name>
<dbReference type="AlphaFoldDB" id="J0W9G7"/>
<proteinExistence type="predicted"/>
<dbReference type="RefSeq" id="WP_003584017.1">
    <property type="nucleotide sequence ID" value="NZ_JH719395.1"/>
</dbReference>
<dbReference type="PANTHER" id="PTHR33204:SF18">
    <property type="entry name" value="TRANSCRIPTIONAL REGULATORY PROTEIN"/>
    <property type="match status" value="1"/>
</dbReference>
<gene>
    <name evidence="5" type="ORF">Rleg4DRAFT_4107</name>
</gene>
<reference evidence="5 6" key="1">
    <citation type="submission" date="2012-02" db="EMBL/GenBank/DDBJ databases">
        <title>Improved High-Quality Draft Sequence of Rhizobium leguminosarum bv. trifolii WSM2297.</title>
        <authorList>
            <consortium name="US DOE Joint Genome Institute"/>
            <person name="Lucas S."/>
            <person name="Han J."/>
            <person name="Lapidus A."/>
            <person name="Cheng J.-F."/>
            <person name="Goodwin L."/>
            <person name="Pitluck S."/>
            <person name="Peters L."/>
            <person name="Ovchinnikova G."/>
            <person name="Zhang X."/>
            <person name="Detter J.C."/>
            <person name="Han C."/>
            <person name="Tapia R."/>
            <person name="Land M."/>
            <person name="Hauser L."/>
            <person name="Kyrpides N."/>
            <person name="Ivanova N."/>
            <person name="Pagani I."/>
            <person name="Brau L."/>
            <person name="Yates R."/>
            <person name="O'Hara G."/>
            <person name="Rui T."/>
            <person name="Howieson J."/>
            <person name="Reeve W."/>
            <person name="Woyke T."/>
        </authorList>
    </citation>
    <scope>NUCLEOTIDE SEQUENCE [LARGE SCALE GENOMIC DNA]</scope>
    <source>
        <strain evidence="5 6">WSM2297</strain>
    </source>
</reference>
<dbReference type="InterPro" id="IPR036388">
    <property type="entry name" value="WH-like_DNA-bd_sf"/>
</dbReference>
<dbReference type="Gene3D" id="1.10.10.10">
    <property type="entry name" value="Winged helix-like DNA-binding domain superfamily/Winged helix DNA-binding domain"/>
    <property type="match status" value="1"/>
</dbReference>
<evidence type="ECO:0000256" key="2">
    <source>
        <dbReference type="ARBA" id="ARBA00023125"/>
    </source>
</evidence>
<keyword evidence="3" id="KW-0804">Transcription</keyword>
<feature type="domain" description="HTH hxlR-type" evidence="4">
    <location>
        <begin position="18"/>
        <end position="115"/>
    </location>
</feature>
<dbReference type="InterPro" id="IPR002577">
    <property type="entry name" value="HTH_HxlR"/>
</dbReference>
<dbReference type="CDD" id="cd00090">
    <property type="entry name" value="HTH_ARSR"/>
    <property type="match status" value="1"/>
</dbReference>
<dbReference type="InterPro" id="IPR036390">
    <property type="entry name" value="WH_DNA-bd_sf"/>
</dbReference>
<dbReference type="HOGENOM" id="CLU_111585_0_0_5"/>
<dbReference type="SUPFAM" id="SSF46785">
    <property type="entry name" value="Winged helix' DNA-binding domain"/>
    <property type="match status" value="1"/>
</dbReference>
<evidence type="ECO:0000256" key="1">
    <source>
        <dbReference type="ARBA" id="ARBA00023015"/>
    </source>
</evidence>
<dbReference type="Pfam" id="PF01638">
    <property type="entry name" value="HxlR"/>
    <property type="match status" value="1"/>
</dbReference>
<evidence type="ECO:0000259" key="4">
    <source>
        <dbReference type="PROSITE" id="PS51118"/>
    </source>
</evidence>